<reference evidence="2" key="1">
    <citation type="submission" date="2022-06" db="EMBL/GenBank/DDBJ databases">
        <title>Uncovering the hologenomic basis of an extraordinary plant invasion.</title>
        <authorList>
            <person name="Bieker V.C."/>
            <person name="Martin M.D."/>
            <person name="Gilbert T."/>
            <person name="Hodgins K."/>
            <person name="Battlay P."/>
            <person name="Petersen B."/>
            <person name="Wilson J."/>
        </authorList>
    </citation>
    <scope>NUCLEOTIDE SEQUENCE</scope>
    <source>
        <strain evidence="2">AA19_3_7</strain>
        <tissue evidence="2">Leaf</tissue>
    </source>
</reference>
<gene>
    <name evidence="2" type="ORF">M8C21_008877</name>
</gene>
<name>A0AAD5GGM8_AMBAR</name>
<dbReference type="PANTHER" id="PTHR36766">
    <property type="entry name" value="PLANT BROAD-SPECTRUM MILDEW RESISTANCE PROTEIN RPW8"/>
    <property type="match status" value="1"/>
</dbReference>
<protein>
    <recommendedName>
        <fullName evidence="4">Disease resistance protein</fullName>
    </recommendedName>
</protein>
<dbReference type="EMBL" id="JAMZMK010008107">
    <property type="protein sequence ID" value="KAI7741895.1"/>
    <property type="molecule type" value="Genomic_DNA"/>
</dbReference>
<keyword evidence="3" id="KW-1185">Reference proteome</keyword>
<dbReference type="GO" id="GO:0006952">
    <property type="term" value="P:defense response"/>
    <property type="evidence" value="ECO:0007669"/>
    <property type="project" value="UniProtKB-KW"/>
</dbReference>
<dbReference type="Gene3D" id="3.80.10.10">
    <property type="entry name" value="Ribonuclease Inhibitor"/>
    <property type="match status" value="2"/>
</dbReference>
<organism evidence="2 3">
    <name type="scientific">Ambrosia artemisiifolia</name>
    <name type="common">Common ragweed</name>
    <dbReference type="NCBI Taxonomy" id="4212"/>
    <lineage>
        <taxon>Eukaryota</taxon>
        <taxon>Viridiplantae</taxon>
        <taxon>Streptophyta</taxon>
        <taxon>Embryophyta</taxon>
        <taxon>Tracheophyta</taxon>
        <taxon>Spermatophyta</taxon>
        <taxon>Magnoliopsida</taxon>
        <taxon>eudicotyledons</taxon>
        <taxon>Gunneridae</taxon>
        <taxon>Pentapetalae</taxon>
        <taxon>asterids</taxon>
        <taxon>campanulids</taxon>
        <taxon>Asterales</taxon>
        <taxon>Asteraceae</taxon>
        <taxon>Asteroideae</taxon>
        <taxon>Heliantheae alliance</taxon>
        <taxon>Heliantheae</taxon>
        <taxon>Ambrosia</taxon>
    </lineage>
</organism>
<evidence type="ECO:0000313" key="3">
    <source>
        <dbReference type="Proteomes" id="UP001206925"/>
    </source>
</evidence>
<dbReference type="AlphaFoldDB" id="A0AAD5GGM8"/>
<evidence type="ECO:0000313" key="2">
    <source>
        <dbReference type="EMBL" id="KAI7741895.1"/>
    </source>
</evidence>
<dbReference type="PANTHER" id="PTHR36766:SF61">
    <property type="entry name" value="NB-ARC DOMAIN DISEASE RESISTANCE PROTEIN"/>
    <property type="match status" value="1"/>
</dbReference>
<sequence length="605" mass="68516">LPSLKKLFIEGLDEVKIVGQELLGTSIGFTSLEILGFVHMLRWEKWSMNIGVVFPCLKELLIVNCPKLSEVSLEALPSLKVLRMIKCDSGVLKRLVHIASSVTKLEIESILGLNDMVWKGVIKYLGSIEILIIRRCNEMRYLWESAAVASKVLVNLRTLHVMYCGKLVSLGEEEEDNSRSNLLTSLRILYVRDCHNMVQCSSPDSVEYLSVWSCTSITTISLPTGGQKLKSNLWISGWPNLKSIIELNYLVHLTNLRIESCECLESFPDNELPSLTSLKHIGITNCPSMDASFPRGFWPPKLLSLKIGRLKKPISEWESQNFPTSLFHLTLYGEDVSTCSQFSHLLPSSLTSLKIDEFEELESVSMGLQHLTSLEHLHFFNCPNLMDLPDMLLPSLLSFRIRNCPNLNDRCSTRGCYWPLISDIPCIDTPFGPLSEAKVQVSLSLCLPSNRPVQTSILLKLTTQTQTELNQQVIIIYLDTLTSAKSANHSGKSCLERMLQGNVTCLTTTSGLPFMLSISVYRLWGWSWHLGLSVEEISSRTTALDDVYNGSQPIPEKVNLNMNMKVINQERSVLNYLTIWRKRVRVLILLHRNLKNEWRMFALVR</sequence>
<dbReference type="SUPFAM" id="SSF52047">
    <property type="entry name" value="RNI-like"/>
    <property type="match status" value="1"/>
</dbReference>
<dbReference type="Proteomes" id="UP001206925">
    <property type="component" value="Unassembled WGS sequence"/>
</dbReference>
<evidence type="ECO:0000256" key="1">
    <source>
        <dbReference type="ARBA" id="ARBA00022821"/>
    </source>
</evidence>
<dbReference type="InterPro" id="IPR032675">
    <property type="entry name" value="LRR_dom_sf"/>
</dbReference>
<keyword evidence="1" id="KW-0611">Plant defense</keyword>
<comment type="caution">
    <text evidence="2">The sequence shown here is derived from an EMBL/GenBank/DDBJ whole genome shotgun (WGS) entry which is preliminary data.</text>
</comment>
<evidence type="ECO:0008006" key="4">
    <source>
        <dbReference type="Google" id="ProtNLM"/>
    </source>
</evidence>
<proteinExistence type="predicted"/>
<feature type="non-terminal residue" evidence="2">
    <location>
        <position position="1"/>
    </location>
</feature>
<accession>A0AAD5GGM8</accession>